<evidence type="ECO:0000313" key="8">
    <source>
        <dbReference type="Proteomes" id="UP000822476"/>
    </source>
</evidence>
<proteinExistence type="inferred from homology"/>
<organism evidence="7 8">
    <name type="scientific">Paragonimus skrjabini miyazakii</name>
    <dbReference type="NCBI Taxonomy" id="59628"/>
    <lineage>
        <taxon>Eukaryota</taxon>
        <taxon>Metazoa</taxon>
        <taxon>Spiralia</taxon>
        <taxon>Lophotrochozoa</taxon>
        <taxon>Platyhelminthes</taxon>
        <taxon>Trematoda</taxon>
        <taxon>Digenea</taxon>
        <taxon>Plagiorchiida</taxon>
        <taxon>Troglotremata</taxon>
        <taxon>Troglotrematidae</taxon>
        <taxon>Paragonimus</taxon>
    </lineage>
</organism>
<dbReference type="GO" id="GO:0005546">
    <property type="term" value="F:phosphatidylinositol-4,5-bisphosphate binding"/>
    <property type="evidence" value="ECO:0007669"/>
    <property type="project" value="InterPro"/>
</dbReference>
<dbReference type="GO" id="GO:0006887">
    <property type="term" value="P:exocytosis"/>
    <property type="evidence" value="ECO:0007669"/>
    <property type="project" value="UniProtKB-KW"/>
</dbReference>
<dbReference type="AlphaFoldDB" id="A0A8S9Y9C3"/>
<dbReference type="Pfam" id="PF03081">
    <property type="entry name" value="Exo70_C"/>
    <property type="match status" value="1"/>
</dbReference>
<protein>
    <recommendedName>
        <fullName evidence="4 5">Exocyst complex component 7</fullName>
    </recommendedName>
    <alternativeName>
        <fullName evidence="5">Exocyst complex component Exo70</fullName>
    </alternativeName>
</protein>
<sequence>MSISVHQIEHHLNELATLRKQFSLLSSQSIEKFGKIIDTAKVYQVKMDPLNKDMAQLNTQRKNVQACYEKLSQIQTYRKTAGEVESLIEQGPSHSLQSYLEVMKRLQEAFKFFHQNDIEDVELTRLQALYALGMNHLITEFSAMLKQTFRPVDVQRLLLMVEQKAPDSSSKPKKPADELPLLEEASDPLLNSLQFLVNWMQNGERNEISNGMRGIQGSRACLQRYHDYRREVVRFTLFKLRSFLKEREEQVVSAPARGKTPSSVGLPRARPKRLPGFVWDVNQRRQLNESETEELNSEHYAISLLAVMILMQNERRWLDRLQLTPSSGEVHISMDTIFKVSANELLNDGHGLIRLMQSAEKRAEYHMILSLLLVLKKLSLVGSELIEVLQGVDHILFGFNSLVYKLLNEVSSTLQKYVDFLSRLPEHLIMNRAVVPPDGTVHELTTNAFMFFENLLEFADVLSVAFHANEIGPQGNSNVIHFLYTNVQNYSQLGPLVGRFLIGSIRALIENLDHKSESYTDELVQLLFQMNNLHYVLKTIHRTDIHRYILSYNSEGIATISSILDDRRGRYSRAATVLLRLQISTEDYASGSLRRRASQFGAALASMLSPNLSHSSLKHLANMSTSVDGAGAIKCSFTLQIPNSHQLYRFNNSSGRNMDSKERAALKALWHDFNSGFTTLIKQHSTVSIPDRDLRECLERQLIADLVPPYRQFWERSSVLAFTTHRDKYMRFTVEQFEARLRQLFTSSSGH</sequence>
<dbReference type="PANTHER" id="PTHR12542:SF41">
    <property type="entry name" value="EXOCYST COMPLEX COMPONENT 7"/>
    <property type="match status" value="1"/>
</dbReference>
<feature type="domain" description="Exocyst complex subunit Exo70 C-terminal" evidence="6">
    <location>
        <begin position="305"/>
        <end position="742"/>
    </location>
</feature>
<keyword evidence="5" id="KW-0653">Protein transport</keyword>
<dbReference type="PANTHER" id="PTHR12542">
    <property type="entry name" value="EXOCYST COMPLEX PROTEIN EXO70"/>
    <property type="match status" value="1"/>
</dbReference>
<accession>A0A8S9Y9C3</accession>
<evidence type="ECO:0000256" key="2">
    <source>
        <dbReference type="ARBA" id="ARBA00022448"/>
    </source>
</evidence>
<evidence type="ECO:0000256" key="5">
    <source>
        <dbReference type="RuleBase" id="RU365026"/>
    </source>
</evidence>
<comment type="function">
    <text evidence="5">Component of the exocyst complex involved in the docking of exocytic vesicles with fusion sites on the plasma membrane.</text>
</comment>
<keyword evidence="2 5" id="KW-0813">Transport</keyword>
<dbReference type="GO" id="GO:0015031">
    <property type="term" value="P:protein transport"/>
    <property type="evidence" value="ECO:0007669"/>
    <property type="project" value="UniProtKB-KW"/>
</dbReference>
<dbReference type="SUPFAM" id="SSF74788">
    <property type="entry name" value="Cullin repeat-like"/>
    <property type="match status" value="1"/>
</dbReference>
<keyword evidence="8" id="KW-1185">Reference proteome</keyword>
<keyword evidence="3 5" id="KW-0268">Exocytosis</keyword>
<comment type="similarity">
    <text evidence="1 5">Belongs to the EXO70 family.</text>
</comment>
<evidence type="ECO:0000259" key="6">
    <source>
        <dbReference type="Pfam" id="PF03081"/>
    </source>
</evidence>
<evidence type="ECO:0000256" key="4">
    <source>
        <dbReference type="ARBA" id="ARBA00026169"/>
    </source>
</evidence>
<evidence type="ECO:0000256" key="3">
    <source>
        <dbReference type="ARBA" id="ARBA00022483"/>
    </source>
</evidence>
<dbReference type="InterPro" id="IPR046364">
    <property type="entry name" value="Exo70_C"/>
</dbReference>
<dbReference type="EMBL" id="JTDE01021700">
    <property type="protein sequence ID" value="KAF7232586.1"/>
    <property type="molecule type" value="Genomic_DNA"/>
</dbReference>
<dbReference type="Proteomes" id="UP000822476">
    <property type="component" value="Unassembled WGS sequence"/>
</dbReference>
<reference evidence="7" key="1">
    <citation type="submission" date="2019-07" db="EMBL/GenBank/DDBJ databases">
        <title>Annotation for the trematode Paragonimus miyazaki's.</title>
        <authorList>
            <person name="Choi Y.-J."/>
        </authorList>
    </citation>
    <scope>NUCLEOTIDE SEQUENCE</scope>
    <source>
        <strain evidence="7">Japan</strain>
    </source>
</reference>
<dbReference type="GO" id="GO:0000145">
    <property type="term" value="C:exocyst"/>
    <property type="evidence" value="ECO:0007669"/>
    <property type="project" value="InterPro"/>
</dbReference>
<name>A0A8S9Y9C3_9TREM</name>
<dbReference type="InterPro" id="IPR016159">
    <property type="entry name" value="Cullin_repeat-like_dom_sf"/>
</dbReference>
<comment type="caution">
    <text evidence="7">The sequence shown here is derived from an EMBL/GenBank/DDBJ whole genome shotgun (WGS) entry which is preliminary data.</text>
</comment>
<dbReference type="InterPro" id="IPR004140">
    <property type="entry name" value="Exo70"/>
</dbReference>
<dbReference type="Pfam" id="PF20669">
    <property type="entry name" value="Exo70_N"/>
    <property type="match status" value="1"/>
</dbReference>
<dbReference type="Gene3D" id="1.20.1280.170">
    <property type="entry name" value="Exocyst complex component Exo70"/>
    <property type="match status" value="2"/>
</dbReference>
<gene>
    <name evidence="7" type="ORF">EG68_07344</name>
</gene>
<evidence type="ECO:0000256" key="1">
    <source>
        <dbReference type="ARBA" id="ARBA00006756"/>
    </source>
</evidence>
<evidence type="ECO:0000313" key="7">
    <source>
        <dbReference type="EMBL" id="KAF7232586.1"/>
    </source>
</evidence>
<dbReference type="OrthoDB" id="1922221at2759"/>